<evidence type="ECO:0000259" key="6">
    <source>
        <dbReference type="Pfam" id="PF02770"/>
    </source>
</evidence>
<dbReference type="EMBL" id="JAAAWO010000001">
    <property type="protein sequence ID" value="NDW14241.1"/>
    <property type="molecule type" value="Genomic_DNA"/>
</dbReference>
<protein>
    <submittedName>
        <fullName evidence="8">DNA alkylation response protein</fullName>
    </submittedName>
</protein>
<dbReference type="SUPFAM" id="SSF47203">
    <property type="entry name" value="Acyl-CoA dehydrogenase C-terminal domain-like"/>
    <property type="match status" value="1"/>
</dbReference>
<evidence type="ECO:0000313" key="9">
    <source>
        <dbReference type="Proteomes" id="UP000471381"/>
    </source>
</evidence>
<dbReference type="Pfam" id="PF02770">
    <property type="entry name" value="Acyl-CoA_dh_M"/>
    <property type="match status" value="1"/>
</dbReference>
<evidence type="ECO:0000259" key="5">
    <source>
        <dbReference type="Pfam" id="PF00441"/>
    </source>
</evidence>
<evidence type="ECO:0000256" key="3">
    <source>
        <dbReference type="ARBA" id="ARBA00022827"/>
    </source>
</evidence>
<dbReference type="AlphaFoldDB" id="A0A6N9TAT7"/>
<feature type="domain" description="Adaptive response protein AidB N-terminal" evidence="7">
    <location>
        <begin position="14"/>
        <end position="169"/>
    </location>
</feature>
<dbReference type="PANTHER" id="PTHR42707:SF3">
    <property type="entry name" value="ACYL-COA DEHYDROGENASE AIDB-RELATED"/>
    <property type="match status" value="1"/>
</dbReference>
<dbReference type="RefSeq" id="WP_163104799.1">
    <property type="nucleotide sequence ID" value="NZ_JAAAWO010000001.1"/>
</dbReference>
<dbReference type="InterPro" id="IPR009100">
    <property type="entry name" value="AcylCoA_DH/oxidase_NM_dom_sf"/>
</dbReference>
<dbReference type="Proteomes" id="UP000471381">
    <property type="component" value="Unassembled WGS sequence"/>
</dbReference>
<evidence type="ECO:0000313" key="8">
    <source>
        <dbReference type="EMBL" id="NDW14241.1"/>
    </source>
</evidence>
<comment type="similarity">
    <text evidence="1 4">Belongs to the acyl-CoA dehydrogenase family.</text>
</comment>
<dbReference type="InterPro" id="IPR009075">
    <property type="entry name" value="AcylCo_DH/oxidase_C"/>
</dbReference>
<keyword evidence="9" id="KW-1185">Reference proteome</keyword>
<comment type="caution">
    <text evidence="8">The sequence shown here is derived from an EMBL/GenBank/DDBJ whole genome shotgun (WGS) entry which is preliminary data.</text>
</comment>
<dbReference type="Gene3D" id="6.10.250.600">
    <property type="match status" value="1"/>
</dbReference>
<evidence type="ECO:0000256" key="2">
    <source>
        <dbReference type="ARBA" id="ARBA00022630"/>
    </source>
</evidence>
<comment type="cofactor">
    <cofactor evidence="4">
        <name>FAD</name>
        <dbReference type="ChEBI" id="CHEBI:57692"/>
    </cofactor>
</comment>
<evidence type="ECO:0000259" key="7">
    <source>
        <dbReference type="Pfam" id="PF18158"/>
    </source>
</evidence>
<dbReference type="PANTHER" id="PTHR42707">
    <property type="entry name" value="ACYL-COA DEHYDROGENASE"/>
    <property type="match status" value="1"/>
</dbReference>
<evidence type="ECO:0000256" key="1">
    <source>
        <dbReference type="ARBA" id="ARBA00009347"/>
    </source>
</evidence>
<gene>
    <name evidence="8" type="ORF">GTQ48_01665</name>
</gene>
<feature type="domain" description="Acyl-CoA dehydrogenase/oxidase C-terminal" evidence="5">
    <location>
        <begin position="287"/>
        <end position="442"/>
    </location>
</feature>
<dbReference type="InterPro" id="IPR006091">
    <property type="entry name" value="Acyl-CoA_Oxase/DH_mid-dom"/>
</dbReference>
<accession>A0A6N9TAT7</accession>
<sequence length="553" mass="61139">MTATNKFHTHEVENQPYALPAYNLWLADPLLQSMVKQHHYAYVPTLLEQFGQYSGHVQFEHGELANKNKPILHAFDRYGRRTDKVEFHPSYHALMSSAMEHQVHSYSWQNSSASGAHVIRAALLYMHSQTDAGTTCPLTMTHAAVPAMRYSKHIPKYWLDKLINGTYDPRELPAFEKNGITVGMGMTEKQGGSDVRRNTTKAVQHPDGSYAITGHKFFYSAPMCDAHLVLAQAEGGLSCFLLPRILESGELNHVRIQRLKDKLGDWSNASSEVEFQEATAFLLGEEGRGVSVIIDMVSLTRLDCMIGSSALMRQALVQATHHVSHRDAFGNTLINQPLMQNVLADLTIESAAATALTMRVAKAVDESGINPHEAALARICTAIGKYWICKRTATFVNEAQECLGGIGYVEENIMPRLYRQAPLNSIWEGSGNVQCLDVLRAMAKEPATQKALFTELQSAKGKNMHFDSYVAQLLNSFSDNEALQMRSRLLTEKTALALQACVLLNNEDAEIRNIAHSFCESRLAGHHGLAFGTLPASTPCEEVITAGALSQRG</sequence>
<dbReference type="Gene3D" id="2.40.110.20">
    <property type="match status" value="1"/>
</dbReference>
<reference evidence="8 9" key="1">
    <citation type="submission" date="2020-01" db="EMBL/GenBank/DDBJ databases">
        <title>Genomes of bacteria type strains.</title>
        <authorList>
            <person name="Chen J."/>
            <person name="Zhu S."/>
            <person name="Yang J."/>
        </authorList>
    </citation>
    <scope>NUCLEOTIDE SEQUENCE [LARGE SCALE GENOMIC DNA]</scope>
    <source>
        <strain evidence="8 9">LMG 24078</strain>
    </source>
</reference>
<dbReference type="InterPro" id="IPR041504">
    <property type="entry name" value="AidB_N"/>
</dbReference>
<dbReference type="GO" id="GO:0003995">
    <property type="term" value="F:acyl-CoA dehydrogenase activity"/>
    <property type="evidence" value="ECO:0007669"/>
    <property type="project" value="TreeGrafter"/>
</dbReference>
<dbReference type="SUPFAM" id="SSF56645">
    <property type="entry name" value="Acyl-CoA dehydrogenase NM domain-like"/>
    <property type="match status" value="1"/>
</dbReference>
<proteinExistence type="inferred from homology"/>
<keyword evidence="3 4" id="KW-0274">FAD</keyword>
<keyword evidence="4" id="KW-0560">Oxidoreductase</keyword>
<evidence type="ECO:0000256" key="4">
    <source>
        <dbReference type="RuleBase" id="RU362125"/>
    </source>
</evidence>
<keyword evidence="2 4" id="KW-0285">Flavoprotein</keyword>
<name>A0A6N9TAT7_9ALTE</name>
<dbReference type="Pfam" id="PF00441">
    <property type="entry name" value="Acyl-CoA_dh_1"/>
    <property type="match status" value="1"/>
</dbReference>
<feature type="domain" description="Acyl-CoA oxidase/dehydrogenase middle" evidence="6">
    <location>
        <begin position="184"/>
        <end position="277"/>
    </location>
</feature>
<dbReference type="InterPro" id="IPR036250">
    <property type="entry name" value="AcylCo_DH-like_C"/>
</dbReference>
<dbReference type="InterPro" id="IPR052904">
    <property type="entry name" value="Acyl-CoA_dehydrogenase-like"/>
</dbReference>
<dbReference type="Gene3D" id="1.20.140.10">
    <property type="entry name" value="Butyryl-CoA Dehydrogenase, subunit A, domain 3"/>
    <property type="match status" value="1"/>
</dbReference>
<organism evidence="8 9">
    <name type="scientific">Alteromonas genovensis</name>
    <dbReference type="NCBI Taxonomy" id="471225"/>
    <lineage>
        <taxon>Bacteria</taxon>
        <taxon>Pseudomonadati</taxon>
        <taxon>Pseudomonadota</taxon>
        <taxon>Gammaproteobacteria</taxon>
        <taxon>Alteromonadales</taxon>
        <taxon>Alteromonadaceae</taxon>
        <taxon>Alteromonas/Salinimonas group</taxon>
        <taxon>Alteromonas</taxon>
    </lineage>
</organism>
<dbReference type="Pfam" id="PF18158">
    <property type="entry name" value="AidB_N"/>
    <property type="match status" value="1"/>
</dbReference>